<protein>
    <submittedName>
        <fullName evidence="2">Uncharacterized protein</fullName>
    </submittedName>
</protein>
<gene>
    <name evidence="2" type="ORF">B0F90DRAFT_1816532</name>
</gene>
<name>A0AAD4QPA5_9AGAM</name>
<organism evidence="2 3">
    <name type="scientific">Multifurca ochricompacta</name>
    <dbReference type="NCBI Taxonomy" id="376703"/>
    <lineage>
        <taxon>Eukaryota</taxon>
        <taxon>Fungi</taxon>
        <taxon>Dikarya</taxon>
        <taxon>Basidiomycota</taxon>
        <taxon>Agaricomycotina</taxon>
        <taxon>Agaricomycetes</taxon>
        <taxon>Russulales</taxon>
        <taxon>Russulaceae</taxon>
        <taxon>Multifurca</taxon>
    </lineage>
</organism>
<keyword evidence="1" id="KW-0812">Transmembrane</keyword>
<dbReference type="EMBL" id="WTXG01000011">
    <property type="protein sequence ID" value="KAI0302323.1"/>
    <property type="molecule type" value="Genomic_DNA"/>
</dbReference>
<dbReference type="Proteomes" id="UP001203297">
    <property type="component" value="Unassembled WGS sequence"/>
</dbReference>
<accession>A0AAD4QPA5</accession>
<proteinExistence type="predicted"/>
<keyword evidence="1" id="KW-1133">Transmembrane helix</keyword>
<evidence type="ECO:0000313" key="3">
    <source>
        <dbReference type="Proteomes" id="UP001203297"/>
    </source>
</evidence>
<comment type="caution">
    <text evidence="2">The sequence shown here is derived from an EMBL/GenBank/DDBJ whole genome shotgun (WGS) entry which is preliminary data.</text>
</comment>
<feature type="transmembrane region" description="Helical" evidence="1">
    <location>
        <begin position="6"/>
        <end position="27"/>
    </location>
</feature>
<evidence type="ECO:0000313" key="2">
    <source>
        <dbReference type="EMBL" id="KAI0302323.1"/>
    </source>
</evidence>
<dbReference type="AlphaFoldDB" id="A0AAD4QPA5"/>
<sequence length="162" mass="17441">MGFVEIFGFCLSIFGMYGVVIYFQYLLPCYIVPSISELLSNSQQILAHAVEINSFPETSEYRMDLEITALRVNSHGCEWRAIAPQASSSNFGLQFGMVSHAGFIPSLREFMQSVVLQLAIDEQRIATSQGLAGAAFPGPAADTAISTGFIAEPTPPPAAAIS</sequence>
<keyword evidence="1" id="KW-0472">Membrane</keyword>
<reference evidence="2" key="1">
    <citation type="journal article" date="2022" name="New Phytol.">
        <title>Evolutionary transition to the ectomycorrhizal habit in the genomes of a hyperdiverse lineage of mushroom-forming fungi.</title>
        <authorList>
            <person name="Looney B."/>
            <person name="Miyauchi S."/>
            <person name="Morin E."/>
            <person name="Drula E."/>
            <person name="Courty P.E."/>
            <person name="Kohler A."/>
            <person name="Kuo A."/>
            <person name="LaButti K."/>
            <person name="Pangilinan J."/>
            <person name="Lipzen A."/>
            <person name="Riley R."/>
            <person name="Andreopoulos W."/>
            <person name="He G."/>
            <person name="Johnson J."/>
            <person name="Nolan M."/>
            <person name="Tritt A."/>
            <person name="Barry K.W."/>
            <person name="Grigoriev I.V."/>
            <person name="Nagy L.G."/>
            <person name="Hibbett D."/>
            <person name="Henrissat B."/>
            <person name="Matheny P.B."/>
            <person name="Labbe J."/>
            <person name="Martin F.M."/>
        </authorList>
    </citation>
    <scope>NUCLEOTIDE SEQUENCE</scope>
    <source>
        <strain evidence="2">BPL690</strain>
    </source>
</reference>
<keyword evidence="3" id="KW-1185">Reference proteome</keyword>
<evidence type="ECO:0000256" key="1">
    <source>
        <dbReference type="SAM" id="Phobius"/>
    </source>
</evidence>